<accession>A0A0F9DIJ0</accession>
<organism evidence="1">
    <name type="scientific">marine sediment metagenome</name>
    <dbReference type="NCBI Taxonomy" id="412755"/>
    <lineage>
        <taxon>unclassified sequences</taxon>
        <taxon>metagenomes</taxon>
        <taxon>ecological metagenomes</taxon>
    </lineage>
</organism>
<protein>
    <submittedName>
        <fullName evidence="1">Uncharacterized protein</fullName>
    </submittedName>
</protein>
<dbReference type="EMBL" id="LAZR01028812">
    <property type="protein sequence ID" value="KKL61459.1"/>
    <property type="molecule type" value="Genomic_DNA"/>
</dbReference>
<dbReference type="AlphaFoldDB" id="A0A0F9DIJ0"/>
<sequence>MSILVLRASKRTLIKEVKGMASTQALLKAYGNIPVPNAYNSDMTYQEAQNNGALDSYTIRQALMRLHERDTATITEDRGS</sequence>
<gene>
    <name evidence="1" type="ORF">LCGC14_2195100</name>
</gene>
<evidence type="ECO:0000313" key="1">
    <source>
        <dbReference type="EMBL" id="KKL61459.1"/>
    </source>
</evidence>
<comment type="caution">
    <text evidence="1">The sequence shown here is derived from an EMBL/GenBank/DDBJ whole genome shotgun (WGS) entry which is preliminary data.</text>
</comment>
<proteinExistence type="predicted"/>
<name>A0A0F9DIJ0_9ZZZZ</name>
<reference evidence="1" key="1">
    <citation type="journal article" date="2015" name="Nature">
        <title>Complex archaea that bridge the gap between prokaryotes and eukaryotes.</title>
        <authorList>
            <person name="Spang A."/>
            <person name="Saw J.H."/>
            <person name="Jorgensen S.L."/>
            <person name="Zaremba-Niedzwiedzka K."/>
            <person name="Martijn J."/>
            <person name="Lind A.E."/>
            <person name="van Eijk R."/>
            <person name="Schleper C."/>
            <person name="Guy L."/>
            <person name="Ettema T.J."/>
        </authorList>
    </citation>
    <scope>NUCLEOTIDE SEQUENCE</scope>
</reference>